<evidence type="ECO:0000256" key="1">
    <source>
        <dbReference type="SAM" id="MobiDB-lite"/>
    </source>
</evidence>
<feature type="compositionally biased region" description="Low complexity" evidence="1">
    <location>
        <begin position="1"/>
        <end position="10"/>
    </location>
</feature>
<keyword evidence="3" id="KW-1185">Reference proteome</keyword>
<accession>A0A2R6XVG9</accession>
<dbReference type="Gramene" id="Mp1g17860.1">
    <property type="protein sequence ID" value="Mp1g17860.1.cds1"/>
    <property type="gene ID" value="Mp1g17860"/>
</dbReference>
<evidence type="ECO:0000313" key="3">
    <source>
        <dbReference type="Proteomes" id="UP000244005"/>
    </source>
</evidence>
<reference evidence="3" key="1">
    <citation type="journal article" date="2017" name="Cell">
        <title>Insights into land plant evolution garnered from the Marchantia polymorpha genome.</title>
        <authorList>
            <person name="Bowman J.L."/>
            <person name="Kohchi T."/>
            <person name="Yamato K.T."/>
            <person name="Jenkins J."/>
            <person name="Shu S."/>
            <person name="Ishizaki K."/>
            <person name="Yamaoka S."/>
            <person name="Nishihama R."/>
            <person name="Nakamura Y."/>
            <person name="Berger F."/>
            <person name="Adam C."/>
            <person name="Aki S.S."/>
            <person name="Althoff F."/>
            <person name="Araki T."/>
            <person name="Arteaga-Vazquez M.A."/>
            <person name="Balasubrmanian S."/>
            <person name="Barry K."/>
            <person name="Bauer D."/>
            <person name="Boehm C.R."/>
            <person name="Briginshaw L."/>
            <person name="Caballero-Perez J."/>
            <person name="Catarino B."/>
            <person name="Chen F."/>
            <person name="Chiyoda S."/>
            <person name="Chovatia M."/>
            <person name="Davies K.M."/>
            <person name="Delmans M."/>
            <person name="Demura T."/>
            <person name="Dierschke T."/>
            <person name="Dolan L."/>
            <person name="Dorantes-Acosta A.E."/>
            <person name="Eklund D.M."/>
            <person name="Florent S.N."/>
            <person name="Flores-Sandoval E."/>
            <person name="Fujiyama A."/>
            <person name="Fukuzawa H."/>
            <person name="Galik B."/>
            <person name="Grimanelli D."/>
            <person name="Grimwood J."/>
            <person name="Grossniklaus U."/>
            <person name="Hamada T."/>
            <person name="Haseloff J."/>
            <person name="Hetherington A.J."/>
            <person name="Higo A."/>
            <person name="Hirakawa Y."/>
            <person name="Hundley H.N."/>
            <person name="Ikeda Y."/>
            <person name="Inoue K."/>
            <person name="Inoue S.I."/>
            <person name="Ishida S."/>
            <person name="Jia Q."/>
            <person name="Kakita M."/>
            <person name="Kanazawa T."/>
            <person name="Kawai Y."/>
            <person name="Kawashima T."/>
            <person name="Kennedy M."/>
            <person name="Kinose K."/>
            <person name="Kinoshita T."/>
            <person name="Kohara Y."/>
            <person name="Koide E."/>
            <person name="Komatsu K."/>
            <person name="Kopischke S."/>
            <person name="Kubo M."/>
            <person name="Kyozuka J."/>
            <person name="Lagercrantz U."/>
            <person name="Lin S.S."/>
            <person name="Lindquist E."/>
            <person name="Lipzen A.M."/>
            <person name="Lu C.W."/>
            <person name="De Luna E."/>
            <person name="Martienssen R.A."/>
            <person name="Minamino N."/>
            <person name="Mizutani M."/>
            <person name="Mizutani M."/>
            <person name="Mochizuki N."/>
            <person name="Monte I."/>
            <person name="Mosher R."/>
            <person name="Nagasaki H."/>
            <person name="Nakagami H."/>
            <person name="Naramoto S."/>
            <person name="Nishitani K."/>
            <person name="Ohtani M."/>
            <person name="Okamoto T."/>
            <person name="Okumura M."/>
            <person name="Phillips J."/>
            <person name="Pollak B."/>
            <person name="Reinders A."/>
            <person name="Rovekamp M."/>
            <person name="Sano R."/>
            <person name="Sawa S."/>
            <person name="Schmid M.W."/>
            <person name="Shirakawa M."/>
            <person name="Solano R."/>
            <person name="Spunde A."/>
            <person name="Suetsugu N."/>
            <person name="Sugano S."/>
            <person name="Sugiyama A."/>
            <person name="Sun R."/>
            <person name="Suzuki Y."/>
            <person name="Takenaka M."/>
            <person name="Takezawa D."/>
            <person name="Tomogane H."/>
            <person name="Tsuzuki M."/>
            <person name="Ueda T."/>
            <person name="Umeda M."/>
            <person name="Ward J.M."/>
            <person name="Watanabe Y."/>
            <person name="Yazaki K."/>
            <person name="Yokoyama R."/>
            <person name="Yoshitake Y."/>
            <person name="Yotsui I."/>
            <person name="Zachgo S."/>
            <person name="Schmutz J."/>
        </authorList>
    </citation>
    <scope>NUCLEOTIDE SEQUENCE [LARGE SCALE GENOMIC DNA]</scope>
    <source>
        <strain evidence="3">Tak-1</strain>
    </source>
</reference>
<dbReference type="EMBL" id="KZ772673">
    <property type="protein sequence ID" value="PTQ50072.1"/>
    <property type="molecule type" value="Genomic_DNA"/>
</dbReference>
<feature type="region of interest" description="Disordered" evidence="1">
    <location>
        <begin position="1"/>
        <end position="26"/>
    </location>
</feature>
<gene>
    <name evidence="2" type="ORF">MARPO_0001s0125</name>
</gene>
<evidence type="ECO:0000313" key="2">
    <source>
        <dbReference type="EMBL" id="PTQ50072.1"/>
    </source>
</evidence>
<organism evidence="2 3">
    <name type="scientific">Marchantia polymorpha</name>
    <name type="common">Common liverwort</name>
    <name type="synonym">Marchantia aquatica</name>
    <dbReference type="NCBI Taxonomy" id="3197"/>
    <lineage>
        <taxon>Eukaryota</taxon>
        <taxon>Viridiplantae</taxon>
        <taxon>Streptophyta</taxon>
        <taxon>Embryophyta</taxon>
        <taxon>Marchantiophyta</taxon>
        <taxon>Marchantiopsida</taxon>
        <taxon>Marchantiidae</taxon>
        <taxon>Marchantiales</taxon>
        <taxon>Marchantiaceae</taxon>
        <taxon>Marchantia</taxon>
    </lineage>
</organism>
<dbReference type="AlphaFoldDB" id="A0A2R6XVG9"/>
<proteinExistence type="predicted"/>
<sequence length="89" mass="10315">MSASRGWSVSRRNRRGRGSPRNQLSQKSFSCSFVAFPPPLCRELLLWKICPGKKLEFVLKPDLRSVRMKKSLKKSLKKIARVFFVSEMD</sequence>
<name>A0A2R6XVG9_MARPO</name>
<dbReference type="Proteomes" id="UP000244005">
    <property type="component" value="Unassembled WGS sequence"/>
</dbReference>
<protein>
    <submittedName>
        <fullName evidence="2">Uncharacterized protein</fullName>
    </submittedName>
</protein>